<accession>A0AAV5TUZ1</accession>
<evidence type="ECO:0000313" key="2">
    <source>
        <dbReference type="EMBL" id="GMS98232.1"/>
    </source>
</evidence>
<dbReference type="Proteomes" id="UP001432027">
    <property type="component" value="Unassembled WGS sequence"/>
</dbReference>
<organism evidence="2 3">
    <name type="scientific">Pristionchus entomophagus</name>
    <dbReference type="NCBI Taxonomy" id="358040"/>
    <lineage>
        <taxon>Eukaryota</taxon>
        <taxon>Metazoa</taxon>
        <taxon>Ecdysozoa</taxon>
        <taxon>Nematoda</taxon>
        <taxon>Chromadorea</taxon>
        <taxon>Rhabditida</taxon>
        <taxon>Rhabditina</taxon>
        <taxon>Diplogasteromorpha</taxon>
        <taxon>Diplogasteroidea</taxon>
        <taxon>Neodiplogasteridae</taxon>
        <taxon>Pristionchus</taxon>
    </lineage>
</organism>
<dbReference type="EMBL" id="BTSX01000005">
    <property type="protein sequence ID" value="GMS98232.1"/>
    <property type="molecule type" value="Genomic_DNA"/>
</dbReference>
<evidence type="ECO:0008006" key="4">
    <source>
        <dbReference type="Google" id="ProtNLM"/>
    </source>
</evidence>
<name>A0AAV5TUZ1_9BILA</name>
<evidence type="ECO:0000313" key="3">
    <source>
        <dbReference type="Proteomes" id="UP001432027"/>
    </source>
</evidence>
<proteinExistence type="predicted"/>
<feature type="transmembrane region" description="Helical" evidence="1">
    <location>
        <begin position="78"/>
        <end position="96"/>
    </location>
</feature>
<gene>
    <name evidence="2" type="ORF">PENTCL1PPCAC_20407</name>
</gene>
<protein>
    <recommendedName>
        <fullName evidence="4">Ribosomal protein</fullName>
    </recommendedName>
</protein>
<keyword evidence="3" id="KW-1185">Reference proteome</keyword>
<reference evidence="2" key="1">
    <citation type="submission" date="2023-10" db="EMBL/GenBank/DDBJ databases">
        <title>Genome assembly of Pristionchus species.</title>
        <authorList>
            <person name="Yoshida K."/>
            <person name="Sommer R.J."/>
        </authorList>
    </citation>
    <scope>NUCLEOTIDE SEQUENCE</scope>
    <source>
        <strain evidence="2">RS0144</strain>
    </source>
</reference>
<sequence length="113" mass="13049">MGSLKNSLQMATDVSKCAACEKQTTSHKREDGEYCSCAVSVAAVQKNPGDLRREWAVREEGKYEWQTPKTSRYTNLGVVLRVAVWVLHLLLSLVYPSHDIYRDIRRDFRRNIF</sequence>
<keyword evidence="1" id="KW-0472">Membrane</keyword>
<comment type="caution">
    <text evidence="2">The sequence shown here is derived from an EMBL/GenBank/DDBJ whole genome shotgun (WGS) entry which is preliminary data.</text>
</comment>
<dbReference type="AlphaFoldDB" id="A0AAV5TUZ1"/>
<evidence type="ECO:0000256" key="1">
    <source>
        <dbReference type="SAM" id="Phobius"/>
    </source>
</evidence>
<keyword evidence="1" id="KW-1133">Transmembrane helix</keyword>
<keyword evidence="1" id="KW-0812">Transmembrane</keyword>